<keyword evidence="3 8" id="KW-0436">Ligase</keyword>
<dbReference type="InterPro" id="IPR014729">
    <property type="entry name" value="Rossmann-like_a/b/a_fold"/>
</dbReference>
<accession>A0ABS5BTM2</accession>
<sequence length="279" mass="29984">MLPPIVSTIADVRAAVDAARAAHKPIGFVPTMGALHEGHAALVRAARGFVVVSIFVNPTQFGPKEDFAKYPRTIDADQKLCGDAGAHLIFAPSAEEMYPTNSFTFVDVAKLGDHLCGATRPGHFRGVCTVVLKLFNIVKPDAAHFGAKDYQQARIIAQMVRDLNVPVAVRVEPTVREPDGLALSSRNRYLSAEQRAVAPRIYQMLQATRARAAAGEIDVARLESALFADLAAIPGARVDYARVVDAETLQPLARLERPAVAAVAVFLGTTRLIDNLVLA</sequence>
<comment type="subcellular location">
    <subcellularLocation>
        <location evidence="8">Cytoplasm</location>
    </subcellularLocation>
</comment>
<feature type="binding site" evidence="8">
    <location>
        <begin position="146"/>
        <end position="149"/>
    </location>
    <ligand>
        <name>ATP</name>
        <dbReference type="ChEBI" id="CHEBI:30616"/>
    </ligand>
</feature>
<dbReference type="InterPro" id="IPR003721">
    <property type="entry name" value="Pantoate_ligase"/>
</dbReference>
<dbReference type="EC" id="6.3.2.1" evidence="8"/>
<feature type="binding site" evidence="8">
    <location>
        <position position="175"/>
    </location>
    <ligand>
        <name>ATP</name>
        <dbReference type="ChEBI" id="CHEBI:30616"/>
    </ligand>
</feature>
<organism evidence="9 10">
    <name type="scientific">Gemmata palustris</name>
    <dbReference type="NCBI Taxonomy" id="2822762"/>
    <lineage>
        <taxon>Bacteria</taxon>
        <taxon>Pseudomonadati</taxon>
        <taxon>Planctomycetota</taxon>
        <taxon>Planctomycetia</taxon>
        <taxon>Gemmatales</taxon>
        <taxon>Gemmataceae</taxon>
        <taxon>Gemmata</taxon>
    </lineage>
</organism>
<dbReference type="SUPFAM" id="SSF52374">
    <property type="entry name" value="Nucleotidylyl transferase"/>
    <property type="match status" value="1"/>
</dbReference>
<feature type="binding site" evidence="8">
    <location>
        <position position="60"/>
    </location>
    <ligand>
        <name>(R)-pantoate</name>
        <dbReference type="ChEBI" id="CHEBI:15980"/>
    </ligand>
</feature>
<comment type="subunit">
    <text evidence="8">Homodimer.</text>
</comment>
<evidence type="ECO:0000256" key="6">
    <source>
        <dbReference type="ARBA" id="ARBA00022840"/>
    </source>
</evidence>
<dbReference type="EMBL" id="JAGKQQ010000001">
    <property type="protein sequence ID" value="MBP3957066.1"/>
    <property type="molecule type" value="Genomic_DNA"/>
</dbReference>
<dbReference type="PANTHER" id="PTHR21299">
    <property type="entry name" value="CYTIDYLATE KINASE/PANTOATE-BETA-ALANINE LIGASE"/>
    <property type="match status" value="1"/>
</dbReference>
<evidence type="ECO:0000313" key="9">
    <source>
        <dbReference type="EMBL" id="MBP3957066.1"/>
    </source>
</evidence>
<evidence type="ECO:0000313" key="10">
    <source>
        <dbReference type="Proteomes" id="UP000676565"/>
    </source>
</evidence>
<evidence type="ECO:0000256" key="2">
    <source>
        <dbReference type="ARBA" id="ARBA00009256"/>
    </source>
</evidence>
<dbReference type="GO" id="GO:0004592">
    <property type="term" value="F:pantoate-beta-alanine ligase activity"/>
    <property type="evidence" value="ECO:0007669"/>
    <property type="project" value="UniProtKB-EC"/>
</dbReference>
<proteinExistence type="inferred from homology"/>
<feature type="active site" description="Proton donor" evidence="8">
    <location>
        <position position="39"/>
    </location>
</feature>
<dbReference type="HAMAP" id="MF_00158">
    <property type="entry name" value="PanC"/>
    <property type="match status" value="1"/>
</dbReference>
<feature type="binding site" evidence="8">
    <location>
        <position position="60"/>
    </location>
    <ligand>
        <name>beta-alanine</name>
        <dbReference type="ChEBI" id="CHEBI:57966"/>
    </ligand>
</feature>
<comment type="pathway">
    <text evidence="1 8">Cofactor biosynthesis; (R)-pantothenate biosynthesis; (R)-pantothenate from (R)-pantoate and beta-alanine: step 1/1.</text>
</comment>
<comment type="function">
    <text evidence="8">Catalyzes the condensation of pantoate with beta-alanine in an ATP-dependent reaction via a pantoyl-adenylate intermediate.</text>
</comment>
<evidence type="ECO:0000256" key="1">
    <source>
        <dbReference type="ARBA" id="ARBA00004990"/>
    </source>
</evidence>
<keyword evidence="5 8" id="KW-0547">Nucleotide-binding</keyword>
<reference evidence="9 10" key="1">
    <citation type="submission" date="2021-04" db="EMBL/GenBank/DDBJ databases">
        <authorList>
            <person name="Ivanova A."/>
        </authorList>
    </citation>
    <scope>NUCLEOTIDE SEQUENCE [LARGE SCALE GENOMIC DNA]</scope>
    <source>
        <strain evidence="9 10">G18</strain>
    </source>
</reference>
<dbReference type="CDD" id="cd00560">
    <property type="entry name" value="PanC"/>
    <property type="match status" value="1"/>
</dbReference>
<dbReference type="PANTHER" id="PTHR21299:SF1">
    <property type="entry name" value="PANTOATE--BETA-ALANINE LIGASE"/>
    <property type="match status" value="1"/>
</dbReference>
<dbReference type="Gene3D" id="3.40.50.620">
    <property type="entry name" value="HUPs"/>
    <property type="match status" value="1"/>
</dbReference>
<comment type="similarity">
    <text evidence="2 8">Belongs to the pantothenate synthetase family.</text>
</comment>
<evidence type="ECO:0000256" key="5">
    <source>
        <dbReference type="ARBA" id="ARBA00022741"/>
    </source>
</evidence>
<feature type="binding site" evidence="8">
    <location>
        <begin position="32"/>
        <end position="39"/>
    </location>
    <ligand>
        <name>ATP</name>
        <dbReference type="ChEBI" id="CHEBI:30616"/>
    </ligand>
</feature>
<keyword evidence="10" id="KW-1185">Reference proteome</keyword>
<dbReference type="RefSeq" id="WP_210655779.1">
    <property type="nucleotide sequence ID" value="NZ_JAGKQQ010000001.1"/>
</dbReference>
<name>A0ABS5BTM2_9BACT</name>
<evidence type="ECO:0000256" key="8">
    <source>
        <dbReference type="HAMAP-Rule" id="MF_00158"/>
    </source>
</evidence>
<evidence type="ECO:0000256" key="7">
    <source>
        <dbReference type="ARBA" id="ARBA00048258"/>
    </source>
</evidence>
<dbReference type="Proteomes" id="UP000676565">
    <property type="component" value="Unassembled WGS sequence"/>
</dbReference>
<keyword evidence="6 8" id="KW-0067">ATP-binding</keyword>
<comment type="catalytic activity">
    <reaction evidence="7 8">
        <text>(R)-pantoate + beta-alanine + ATP = (R)-pantothenate + AMP + diphosphate + H(+)</text>
        <dbReference type="Rhea" id="RHEA:10912"/>
        <dbReference type="ChEBI" id="CHEBI:15378"/>
        <dbReference type="ChEBI" id="CHEBI:15980"/>
        <dbReference type="ChEBI" id="CHEBI:29032"/>
        <dbReference type="ChEBI" id="CHEBI:30616"/>
        <dbReference type="ChEBI" id="CHEBI:33019"/>
        <dbReference type="ChEBI" id="CHEBI:57966"/>
        <dbReference type="ChEBI" id="CHEBI:456215"/>
        <dbReference type="EC" id="6.3.2.1"/>
    </reaction>
</comment>
<protein>
    <recommendedName>
        <fullName evidence="8">Pantothenate synthetase</fullName>
        <shortName evidence="8">PS</shortName>
        <ecNumber evidence="8">6.3.2.1</ecNumber>
    </recommendedName>
    <alternativeName>
        <fullName evidence="8">Pantoate--beta-alanine ligase</fullName>
    </alternativeName>
    <alternativeName>
        <fullName evidence="8">Pantoate-activating enzyme</fullName>
    </alternativeName>
</protein>
<dbReference type="Pfam" id="PF02569">
    <property type="entry name" value="Pantoate_ligase"/>
    <property type="match status" value="1"/>
</dbReference>
<comment type="caution">
    <text evidence="9">The sequence shown here is derived from an EMBL/GenBank/DDBJ whole genome shotgun (WGS) entry which is preliminary data.</text>
</comment>
<feature type="binding site" evidence="8">
    <location>
        <begin position="183"/>
        <end position="186"/>
    </location>
    <ligand>
        <name>ATP</name>
        <dbReference type="ChEBI" id="CHEBI:30616"/>
    </ligand>
</feature>
<dbReference type="Gene3D" id="3.30.1300.10">
    <property type="entry name" value="Pantoate-beta-alanine ligase, C-terminal domain"/>
    <property type="match status" value="1"/>
</dbReference>
<keyword evidence="4 8" id="KW-0566">Pantothenate biosynthesis</keyword>
<evidence type="ECO:0000256" key="4">
    <source>
        <dbReference type="ARBA" id="ARBA00022655"/>
    </source>
</evidence>
<dbReference type="InterPro" id="IPR042176">
    <property type="entry name" value="Pantoate_ligase_C"/>
</dbReference>
<feature type="binding site" evidence="8">
    <location>
        <position position="152"/>
    </location>
    <ligand>
        <name>(R)-pantoate</name>
        <dbReference type="ChEBI" id="CHEBI:15980"/>
    </ligand>
</feature>
<gene>
    <name evidence="8" type="primary">panC</name>
    <name evidence="9" type="ORF">J8F10_17500</name>
</gene>
<keyword evidence="8" id="KW-0963">Cytoplasm</keyword>
<evidence type="ECO:0000256" key="3">
    <source>
        <dbReference type="ARBA" id="ARBA00022598"/>
    </source>
</evidence>
<comment type="miscellaneous">
    <text evidence="8">The reaction proceeds by a bi uni uni bi ping pong mechanism.</text>
</comment>
<dbReference type="NCBIfam" id="TIGR00018">
    <property type="entry name" value="panC"/>
    <property type="match status" value="1"/>
</dbReference>